<evidence type="ECO:0000313" key="7">
    <source>
        <dbReference type="Proteomes" id="UP000809621"/>
    </source>
</evidence>
<protein>
    <submittedName>
        <fullName evidence="6">HAD family phosphatase</fullName>
    </submittedName>
</protein>
<dbReference type="SFLD" id="SFLDG01129">
    <property type="entry name" value="C1.5:_HAD__Beta-PGM__Phosphata"/>
    <property type="match status" value="1"/>
</dbReference>
<proteinExistence type="inferred from homology"/>
<evidence type="ECO:0000256" key="5">
    <source>
        <dbReference type="ARBA" id="ARBA00023277"/>
    </source>
</evidence>
<evidence type="ECO:0000256" key="4">
    <source>
        <dbReference type="ARBA" id="ARBA00022842"/>
    </source>
</evidence>
<dbReference type="Proteomes" id="UP000809621">
    <property type="component" value="Unassembled WGS sequence"/>
</dbReference>
<dbReference type="EMBL" id="JAFEUM010000001">
    <property type="protein sequence ID" value="MBM7035645.1"/>
    <property type="molecule type" value="Genomic_DNA"/>
</dbReference>
<dbReference type="CDD" id="cd07505">
    <property type="entry name" value="HAD_BPGM-like"/>
    <property type="match status" value="1"/>
</dbReference>
<sequence>MKDYRTILFDLDGTLVNSEPLKGQAIVFACQEFGIDAQVNDYKTVMGESWLSVTEHFFRHQAIKPNAEAFRQRFKQHYQTLLRRKVTLTPGAKEYIFALRAQNKPCGIVSSAAMWMVEEILGQHELSGAFDCIITQEHVTQHKPHPEAYNVALNKLSATPQGTLVFEDSTAGISAALGSGCDVIAVQHEFNLNNDLSAASHIISDFQQLK</sequence>
<keyword evidence="7" id="KW-1185">Reference proteome</keyword>
<dbReference type="InterPro" id="IPR051600">
    <property type="entry name" value="Beta-PGM-like"/>
</dbReference>
<dbReference type="NCBIfam" id="TIGR01509">
    <property type="entry name" value="HAD-SF-IA-v3"/>
    <property type="match status" value="1"/>
</dbReference>
<comment type="caution">
    <text evidence="6">The sequence shown here is derived from an EMBL/GenBank/DDBJ whole genome shotgun (WGS) entry which is preliminary data.</text>
</comment>
<dbReference type="SUPFAM" id="SSF56784">
    <property type="entry name" value="HAD-like"/>
    <property type="match status" value="1"/>
</dbReference>
<dbReference type="SFLD" id="SFLDS00003">
    <property type="entry name" value="Haloacid_Dehalogenase"/>
    <property type="match status" value="1"/>
</dbReference>
<evidence type="ECO:0000256" key="3">
    <source>
        <dbReference type="ARBA" id="ARBA00022723"/>
    </source>
</evidence>
<dbReference type="Gene3D" id="1.10.150.240">
    <property type="entry name" value="Putative phosphatase, domain 2"/>
    <property type="match status" value="1"/>
</dbReference>
<dbReference type="InterPro" id="IPR006439">
    <property type="entry name" value="HAD-SF_hydro_IA"/>
</dbReference>
<dbReference type="InterPro" id="IPR023214">
    <property type="entry name" value="HAD_sf"/>
</dbReference>
<name>A0ABS2HDI1_9VIBR</name>
<dbReference type="Pfam" id="PF13419">
    <property type="entry name" value="HAD_2"/>
    <property type="match status" value="1"/>
</dbReference>
<dbReference type="RefSeq" id="WP_205157231.1">
    <property type="nucleotide sequence ID" value="NZ_JAFEUM010000001.1"/>
</dbReference>
<comment type="cofactor">
    <cofactor evidence="1">
        <name>Mg(2+)</name>
        <dbReference type="ChEBI" id="CHEBI:18420"/>
    </cofactor>
</comment>
<dbReference type="InterPro" id="IPR041492">
    <property type="entry name" value="HAD_2"/>
</dbReference>
<organism evidence="6 7">
    <name type="scientific">Vibrio ulleungensis</name>
    <dbReference type="NCBI Taxonomy" id="2807619"/>
    <lineage>
        <taxon>Bacteria</taxon>
        <taxon>Pseudomonadati</taxon>
        <taxon>Pseudomonadota</taxon>
        <taxon>Gammaproteobacteria</taxon>
        <taxon>Vibrionales</taxon>
        <taxon>Vibrionaceae</taxon>
        <taxon>Vibrio</taxon>
    </lineage>
</organism>
<dbReference type="PANTHER" id="PTHR46193:SF18">
    <property type="entry name" value="HEXITOL PHOSPHATASE B"/>
    <property type="match status" value="1"/>
</dbReference>
<dbReference type="Gene3D" id="3.40.50.1000">
    <property type="entry name" value="HAD superfamily/HAD-like"/>
    <property type="match status" value="1"/>
</dbReference>
<evidence type="ECO:0000313" key="6">
    <source>
        <dbReference type="EMBL" id="MBM7035645.1"/>
    </source>
</evidence>
<accession>A0ABS2HDI1</accession>
<evidence type="ECO:0000256" key="1">
    <source>
        <dbReference type="ARBA" id="ARBA00001946"/>
    </source>
</evidence>
<keyword evidence="5" id="KW-0119">Carbohydrate metabolism</keyword>
<dbReference type="InterPro" id="IPR036412">
    <property type="entry name" value="HAD-like_sf"/>
</dbReference>
<keyword evidence="3" id="KW-0479">Metal-binding</keyword>
<dbReference type="PRINTS" id="PR00413">
    <property type="entry name" value="HADHALOGNASE"/>
</dbReference>
<evidence type="ECO:0000256" key="2">
    <source>
        <dbReference type="ARBA" id="ARBA00006171"/>
    </source>
</evidence>
<dbReference type="InterPro" id="IPR023198">
    <property type="entry name" value="PGP-like_dom2"/>
</dbReference>
<comment type="similarity">
    <text evidence="2">Belongs to the HAD-like hydrolase superfamily. CbbY/CbbZ/Gph/YieH family.</text>
</comment>
<keyword evidence="4" id="KW-0460">Magnesium</keyword>
<dbReference type="PANTHER" id="PTHR46193">
    <property type="entry name" value="6-PHOSPHOGLUCONATE PHOSPHATASE"/>
    <property type="match status" value="1"/>
</dbReference>
<gene>
    <name evidence="6" type="ORF">JQC93_04425</name>
</gene>
<reference evidence="6 7" key="1">
    <citation type="submission" date="2021-02" db="EMBL/GenBank/DDBJ databases">
        <authorList>
            <person name="Park J.-S."/>
        </authorList>
    </citation>
    <scope>NUCLEOTIDE SEQUENCE [LARGE SCALE GENOMIC DNA]</scope>
    <source>
        <strain evidence="6 7">188UL20-2</strain>
    </source>
</reference>
<dbReference type="SFLD" id="SFLDG01135">
    <property type="entry name" value="C1.5.6:_HAD__Beta-PGM__Phospha"/>
    <property type="match status" value="1"/>
</dbReference>